<dbReference type="Gene3D" id="2.40.128.270">
    <property type="match status" value="1"/>
</dbReference>
<dbReference type="InterPro" id="IPR038670">
    <property type="entry name" value="HslJ-like_sf"/>
</dbReference>
<gene>
    <name evidence="3" type="ORF">C7443_104243</name>
</gene>
<dbReference type="EMBL" id="QGTJ01000004">
    <property type="protein sequence ID" value="PWV62447.1"/>
    <property type="molecule type" value="Genomic_DNA"/>
</dbReference>
<dbReference type="Proteomes" id="UP000246569">
    <property type="component" value="Unassembled WGS sequence"/>
</dbReference>
<evidence type="ECO:0000313" key="3">
    <source>
        <dbReference type="EMBL" id="PWV62447.1"/>
    </source>
</evidence>
<accession>A0A317MVZ5</accession>
<dbReference type="AlphaFoldDB" id="A0A317MVZ5"/>
<evidence type="ECO:0000256" key="1">
    <source>
        <dbReference type="SAM" id="SignalP"/>
    </source>
</evidence>
<sequence>MIGHTPQGSSASSRPAPRRRQVWRAGLLAAGCWLLAASAQAEADGPDYFRVRGVAAGQMLAVHTEPDASAPVSAQLAATADGLRNLGCSGGPAFADAEQRAVQAQRWCRVETPDASGWVLAQFLAEGSAPAAPPAPKASVESGNALFGSWRLVAFDDHVATAESTLTLSADGNASGLAGCNRFHGSAQLNDNGTLTLSPLAVTRMACADDELGKQEAAFLDSMQRVTSYAASTYGLILFDGEHHAALVFAPAR</sequence>
<feature type="chain" id="PRO_5016389085" evidence="1">
    <location>
        <begin position="44"/>
        <end position="253"/>
    </location>
</feature>
<name>A0A317MVZ5_9GAMM</name>
<reference evidence="3 4" key="1">
    <citation type="submission" date="2018-05" db="EMBL/GenBank/DDBJ databases">
        <title>Genomic Encyclopedia of Type Strains, Phase IV (KMG-IV): sequencing the most valuable type-strain genomes for metagenomic binning, comparative biology and taxonomic classification.</title>
        <authorList>
            <person name="Goeker M."/>
        </authorList>
    </citation>
    <scope>NUCLEOTIDE SEQUENCE [LARGE SCALE GENOMIC DNA]</scope>
    <source>
        <strain evidence="3 4">DSM 23606</strain>
    </source>
</reference>
<dbReference type="OrthoDB" id="5348860at2"/>
<feature type="domain" description="DUF306" evidence="2">
    <location>
        <begin position="148"/>
        <end position="249"/>
    </location>
</feature>
<evidence type="ECO:0000313" key="4">
    <source>
        <dbReference type="Proteomes" id="UP000246569"/>
    </source>
</evidence>
<dbReference type="RefSeq" id="WP_110018267.1">
    <property type="nucleotide sequence ID" value="NZ_QGTJ01000004.1"/>
</dbReference>
<dbReference type="PANTHER" id="PTHR35535">
    <property type="entry name" value="HEAT SHOCK PROTEIN HSLJ"/>
    <property type="match status" value="1"/>
</dbReference>
<dbReference type="Pfam" id="PF03724">
    <property type="entry name" value="META"/>
    <property type="match status" value="1"/>
</dbReference>
<proteinExistence type="predicted"/>
<keyword evidence="1" id="KW-0732">Signal</keyword>
<keyword evidence="4" id="KW-1185">Reference proteome</keyword>
<dbReference type="InterPro" id="IPR005184">
    <property type="entry name" value="DUF306_Meta_HslJ"/>
</dbReference>
<feature type="signal peptide" evidence="1">
    <location>
        <begin position="1"/>
        <end position="43"/>
    </location>
</feature>
<evidence type="ECO:0000259" key="2">
    <source>
        <dbReference type="Pfam" id="PF03724"/>
    </source>
</evidence>
<organism evidence="3 4">
    <name type="scientific">Plasticicumulans acidivorans</name>
    <dbReference type="NCBI Taxonomy" id="886464"/>
    <lineage>
        <taxon>Bacteria</taxon>
        <taxon>Pseudomonadati</taxon>
        <taxon>Pseudomonadota</taxon>
        <taxon>Gammaproteobacteria</taxon>
        <taxon>Candidatus Competibacteraceae</taxon>
        <taxon>Plasticicumulans</taxon>
    </lineage>
</organism>
<dbReference type="PANTHER" id="PTHR35535:SF1">
    <property type="entry name" value="HEAT SHOCK PROTEIN HSLJ"/>
    <property type="match status" value="1"/>
</dbReference>
<protein>
    <submittedName>
        <fullName evidence="3">META domain-containing protein</fullName>
    </submittedName>
</protein>
<dbReference type="InterPro" id="IPR053147">
    <property type="entry name" value="Hsp_HslJ-like"/>
</dbReference>
<comment type="caution">
    <text evidence="3">The sequence shown here is derived from an EMBL/GenBank/DDBJ whole genome shotgun (WGS) entry which is preliminary data.</text>
</comment>